<evidence type="ECO:0000313" key="11">
    <source>
        <dbReference type="EMBL" id="AFM25356.1"/>
    </source>
</evidence>
<keyword evidence="6" id="KW-0269">Exonuclease</keyword>
<dbReference type="GO" id="GO:0005524">
    <property type="term" value="F:ATP binding"/>
    <property type="evidence" value="ECO:0007669"/>
    <property type="project" value="UniProtKB-KW"/>
</dbReference>
<evidence type="ECO:0000256" key="6">
    <source>
        <dbReference type="ARBA" id="ARBA00022839"/>
    </source>
</evidence>
<accession>I4C715</accession>
<evidence type="ECO:0000256" key="5">
    <source>
        <dbReference type="ARBA" id="ARBA00022806"/>
    </source>
</evidence>
<dbReference type="Gene3D" id="3.90.320.10">
    <property type="match status" value="1"/>
</dbReference>
<dbReference type="GO" id="GO:0003677">
    <property type="term" value="F:DNA binding"/>
    <property type="evidence" value="ECO:0007669"/>
    <property type="project" value="UniProtKB-KW"/>
</dbReference>
<evidence type="ECO:0000256" key="3">
    <source>
        <dbReference type="ARBA" id="ARBA00022763"/>
    </source>
</evidence>
<organism evidence="11 12">
    <name type="scientific">Desulfomonile tiedjei (strain ATCC 49306 / DSM 6799 / DCB-1)</name>
    <dbReference type="NCBI Taxonomy" id="706587"/>
    <lineage>
        <taxon>Bacteria</taxon>
        <taxon>Pseudomonadati</taxon>
        <taxon>Thermodesulfobacteriota</taxon>
        <taxon>Desulfomonilia</taxon>
        <taxon>Desulfomonilales</taxon>
        <taxon>Desulfomonilaceae</taxon>
        <taxon>Desulfomonile</taxon>
    </lineage>
</organism>
<keyword evidence="12" id="KW-1185">Reference proteome</keyword>
<dbReference type="RefSeq" id="WP_014810497.1">
    <property type="nucleotide sequence ID" value="NC_018025.1"/>
</dbReference>
<dbReference type="InterPro" id="IPR038726">
    <property type="entry name" value="PDDEXK_AddAB-type"/>
</dbReference>
<feature type="domain" description="PD-(D/E)XK endonuclease-like" evidence="10">
    <location>
        <begin position="731"/>
        <end position="1012"/>
    </location>
</feature>
<keyword evidence="5" id="KW-0347">Helicase</keyword>
<sequence length="1044" mass="117654">MKGRIDMHGVKLNRFIYGLARICRDHLLQEKWLIAPSLRVGYQWLDTVTRSGQATINVRVKTLKGMVLDIAAPEMARKGMRLVSNRGGAILVDRILNRLRKTSPSYLTSLPISPALSQTVYSSLKEMRSAAIRPEDLGIDRFEHPEKGAELSLILGQFLEDIRKADLIDYTDALDIARKSLPAFLPSLTHTLLLIPEAEDMSPLENALIQEIPSEIVHWIPVDRPLAEPEDISGPLTNAEMLRWIEQPLAAPPARENDESVSIISATGEVNEIREVFRTCISKGISLDDVELVHTDSSTYLPLTYEVCRRIQADLPDTAEPLVTFAEGISATYSRPGRCLKAWVSWVRSDFSQSILSSMIDARLISVPDMESDGPSLETLSALFRRLGIGFGRDRYLEKIDELISGLEKQGNRDAPSLGHDDPAANRLELQLKTARVLRVFLQGLLSIMPNGDADSHNILESAKKLITTHATNVDEFDAYASRAILEEMTDMQRYVGVEDEDELSLDMWEWLSLLPDEVRVMGSGPRPGALHVSNLASGGHSARKYLFLVGLDDSRFPGHGYRDPVVLDSERERISSKLETASRRQKRKLAGFACLLARHRGSILLSYSCRDLLDDREKFPGTVIVSAFRIISGQREADQRDLLTWLSPPASFAPDVPDKSLNASDWWLSRICSAREIANPEELISHYFPHLWRGIEARKNRLSPDFTVFDGKLARPFATLDPSQADGPVVSGSMLETAGRCPLAYFFRYVLRVEPPEEFALEPEKWLDPLRFGSLLHEVFYTFVTETASIQWPPVFERDLPRMKEILNALASDYRNMYPPPSEDAFLEQRRELEQAAQIFLREEERLSGRVPLYLEVSIGMKPYGKGSTLDVVRPVRINLPNGKTIRVRGRIDRIDEAEDGFCIVDYKSGNPQKYEDPDPFRDGRILQHALYIDICRAVLQEKHGPASRVLKFEYLFPGRAGQGLRLSYTPDELSEFKTLMQHMTGWMAAGSFLPTDRRDDCKFCDYVSVCGDTDSSTGASARKLANESNVDLRYFRGLRKSD</sequence>
<dbReference type="PANTHER" id="PTHR30591">
    <property type="entry name" value="RECBCD ENZYME SUBUNIT RECC"/>
    <property type="match status" value="1"/>
</dbReference>
<dbReference type="HOGENOM" id="CLU_298733_0_0_7"/>
<dbReference type="KEGG" id="dti:Desti_2677"/>
<name>I4C715_DESTA</name>
<evidence type="ECO:0000256" key="7">
    <source>
        <dbReference type="ARBA" id="ARBA00022840"/>
    </source>
</evidence>
<dbReference type="AlphaFoldDB" id="I4C715"/>
<dbReference type="STRING" id="706587.Desti_2677"/>
<evidence type="ECO:0000256" key="4">
    <source>
        <dbReference type="ARBA" id="ARBA00022801"/>
    </source>
</evidence>
<dbReference type="Pfam" id="PF12705">
    <property type="entry name" value="PDDEXK_1"/>
    <property type="match status" value="1"/>
</dbReference>
<dbReference type="InterPro" id="IPR011604">
    <property type="entry name" value="PDDEXK-like_dom_sf"/>
</dbReference>
<reference evidence="12" key="1">
    <citation type="submission" date="2012-06" db="EMBL/GenBank/DDBJ databases">
        <title>Complete sequence of chromosome of Desulfomonile tiedjei DSM 6799.</title>
        <authorList>
            <person name="Lucas S."/>
            <person name="Copeland A."/>
            <person name="Lapidus A."/>
            <person name="Glavina del Rio T."/>
            <person name="Dalin E."/>
            <person name="Tice H."/>
            <person name="Bruce D."/>
            <person name="Goodwin L."/>
            <person name="Pitluck S."/>
            <person name="Peters L."/>
            <person name="Ovchinnikova G."/>
            <person name="Zeytun A."/>
            <person name="Lu M."/>
            <person name="Kyrpides N."/>
            <person name="Mavromatis K."/>
            <person name="Ivanova N."/>
            <person name="Brettin T."/>
            <person name="Detter J.C."/>
            <person name="Han C."/>
            <person name="Larimer F."/>
            <person name="Land M."/>
            <person name="Hauser L."/>
            <person name="Markowitz V."/>
            <person name="Cheng J.-F."/>
            <person name="Hugenholtz P."/>
            <person name="Woyke T."/>
            <person name="Wu D."/>
            <person name="Spring S."/>
            <person name="Schroeder M."/>
            <person name="Brambilla E."/>
            <person name="Klenk H.-P."/>
            <person name="Eisen J.A."/>
        </authorList>
    </citation>
    <scope>NUCLEOTIDE SEQUENCE [LARGE SCALE GENOMIC DNA]</scope>
    <source>
        <strain evidence="12">ATCC 49306 / DSM 6799 / DCB-1</strain>
    </source>
</reference>
<keyword evidence="2" id="KW-0547">Nucleotide-binding</keyword>
<dbReference type="OrthoDB" id="9766257at2"/>
<keyword evidence="9" id="KW-0234">DNA repair</keyword>
<evidence type="ECO:0000256" key="8">
    <source>
        <dbReference type="ARBA" id="ARBA00023125"/>
    </source>
</evidence>
<dbReference type="InterPro" id="IPR027417">
    <property type="entry name" value="P-loop_NTPase"/>
</dbReference>
<dbReference type="eggNOG" id="COG3857">
    <property type="taxonomic scope" value="Bacteria"/>
</dbReference>
<dbReference type="GO" id="GO:0006310">
    <property type="term" value="P:DNA recombination"/>
    <property type="evidence" value="ECO:0007669"/>
    <property type="project" value="TreeGrafter"/>
</dbReference>
<dbReference type="Gene3D" id="3.40.50.300">
    <property type="entry name" value="P-loop containing nucleotide triphosphate hydrolases"/>
    <property type="match status" value="1"/>
</dbReference>
<dbReference type="GO" id="GO:0004386">
    <property type="term" value="F:helicase activity"/>
    <property type="evidence" value="ECO:0007669"/>
    <property type="project" value="UniProtKB-KW"/>
</dbReference>
<evidence type="ECO:0000256" key="1">
    <source>
        <dbReference type="ARBA" id="ARBA00022722"/>
    </source>
</evidence>
<dbReference type="PANTHER" id="PTHR30591:SF1">
    <property type="entry name" value="RECBCD ENZYME SUBUNIT RECC"/>
    <property type="match status" value="1"/>
</dbReference>
<keyword evidence="1" id="KW-0540">Nuclease</keyword>
<gene>
    <name evidence="11" type="ordered locus">Desti_2677</name>
</gene>
<evidence type="ECO:0000256" key="2">
    <source>
        <dbReference type="ARBA" id="ARBA00022741"/>
    </source>
</evidence>
<dbReference type="SUPFAM" id="SSF52540">
    <property type="entry name" value="P-loop containing nucleoside triphosphate hydrolases"/>
    <property type="match status" value="1"/>
</dbReference>
<keyword evidence="8" id="KW-0238">DNA-binding</keyword>
<evidence type="ECO:0000313" key="12">
    <source>
        <dbReference type="Proteomes" id="UP000006055"/>
    </source>
</evidence>
<dbReference type="GO" id="GO:0006281">
    <property type="term" value="P:DNA repair"/>
    <property type="evidence" value="ECO:0007669"/>
    <property type="project" value="UniProtKB-KW"/>
</dbReference>
<keyword evidence="4" id="KW-0378">Hydrolase</keyword>
<dbReference type="Proteomes" id="UP000006055">
    <property type="component" value="Chromosome"/>
</dbReference>
<proteinExistence type="predicted"/>
<dbReference type="PATRIC" id="fig|706587.4.peg.3059"/>
<evidence type="ECO:0000256" key="9">
    <source>
        <dbReference type="ARBA" id="ARBA00023204"/>
    </source>
</evidence>
<keyword evidence="3" id="KW-0227">DNA damage</keyword>
<evidence type="ECO:0000259" key="10">
    <source>
        <dbReference type="Pfam" id="PF12705"/>
    </source>
</evidence>
<protein>
    <recommendedName>
        <fullName evidence="10">PD-(D/E)XK endonuclease-like domain-containing protein</fullName>
    </recommendedName>
</protein>
<keyword evidence="7" id="KW-0067">ATP-binding</keyword>
<dbReference type="GO" id="GO:0004527">
    <property type="term" value="F:exonuclease activity"/>
    <property type="evidence" value="ECO:0007669"/>
    <property type="project" value="UniProtKB-KW"/>
</dbReference>
<dbReference type="EMBL" id="CP003360">
    <property type="protein sequence ID" value="AFM25356.1"/>
    <property type="molecule type" value="Genomic_DNA"/>
</dbReference>